<dbReference type="EMBL" id="FRBK01000042">
    <property type="protein sequence ID" value="SHN34104.1"/>
    <property type="molecule type" value="Genomic_DNA"/>
</dbReference>
<dbReference type="InterPro" id="IPR036375">
    <property type="entry name" value="Hemopexin-like_dom_sf"/>
</dbReference>
<evidence type="ECO:0000313" key="3">
    <source>
        <dbReference type="EMBL" id="SHN34104.1"/>
    </source>
</evidence>
<dbReference type="Proteomes" id="UP000184388">
    <property type="component" value="Unassembled WGS sequence"/>
</dbReference>
<evidence type="ECO:0000256" key="1">
    <source>
        <dbReference type="SAM" id="MobiDB-lite"/>
    </source>
</evidence>
<dbReference type="SUPFAM" id="SSF50923">
    <property type="entry name" value="Hemopexin-like domain"/>
    <property type="match status" value="2"/>
</dbReference>
<feature type="region of interest" description="Disordered" evidence="1">
    <location>
        <begin position="905"/>
        <end position="933"/>
    </location>
</feature>
<comment type="caution">
    <text evidence="3">The sequence shown here is derived from an EMBL/GenBank/DDBJ whole genome shotgun (WGS) entry which is preliminary data.</text>
</comment>
<evidence type="ECO:0000259" key="2">
    <source>
        <dbReference type="Pfam" id="PF04865"/>
    </source>
</evidence>
<name>A0A9X8N9K2_9ACTN</name>
<sequence length="966" mass="103918">MRSDFPRPDLDTLRFQPLVDDAKRALPRTCPTWSDHNVSDPGITLLEACAQRTDELSYRTGRLTPARRTALLRLAGITPTPAPSARTRLHFTRTDTSSELTVPAGTRVTTADHTVVFATTHPLTLPPGTATGTAEAIHQPSVVTEDLGTSTGTPGQRFTPTHRPQLNHPPGQLPAAALNVQVTTETGTRTWQQVPTFADTANGSPSYLWDTTAGQVRFAPTTPTPTGPRPHGATPPKGARITATYHPGGGPTGNLPSHTLTTILHIPASPIPPIFPFPPTPIPPIDTIPPGIQAAATAFGPIDAAQMDISGPSFEIYSGDQIHSFLADDPLYHSSYPINNNLPDLPERFCRNLDAVTICPDDLTLLLFKGDHCCLAGWMDADGNLGNREPTLISDKFPDLEAEFTTDLDAVTTYNFRGGNEGFYFFRGGRACFYKTNKNPVRGDNSPFRGTTRVGSIKDFFPNLPAPFTAGIDAVMATNYCRAYYFFKDKKVAVCISPTPAEAAPLPGTTLSVTNPEAATGGGEDETLTEAVQRVALGLGELHRAVTAADHERTLTAGVPGLARACARPAGVLPSGLAAPLCPQRVRALVTLDSTLHLVYDRPGETPTPMLAPCMPAQDYRPHMPGLPLTDNFAFPASGVTPAFDTAFTWGRNNAAYFFQDGYCWKAGTDTARPLTDCWHNLPPAFQQKWDAAASYPAGKATYIFRGEHYLLYDDEQDRAAWPAARIKDGFPGLPPSFHTGLDAALILDGRLYAFKDGRSAAIPLPGVSPLPPPLRINVVPTLTGPPGQRLAPDTLTPLPKPLEEAARRHLEGVRLLGARATLTAPPYHPFSIAARLRTWPGQEDCSATIMAAAKEALYRFFHPLAGGPDHTGWPFGRPVHAGDAYRVLEQIPGIRTVDTLTLTTPPSFLPGPQSGDTAPLPSPTTPDRDRVLLDSDGLPLLDQVTLHLQPTSPPARLLHPLDEGR</sequence>
<protein>
    <submittedName>
        <fullName evidence="3">Baseplate assembly protein</fullName>
    </submittedName>
</protein>
<dbReference type="InterPro" id="IPR018487">
    <property type="entry name" value="Hemopexin-like_repeat"/>
</dbReference>
<dbReference type="Pfam" id="PF04865">
    <property type="entry name" value="Baseplate_J"/>
    <property type="match status" value="1"/>
</dbReference>
<gene>
    <name evidence="3" type="ORF">SAMN05216268_1426</name>
</gene>
<reference evidence="4" key="1">
    <citation type="submission" date="2016-11" db="EMBL/GenBank/DDBJ databases">
        <authorList>
            <person name="Jaros S."/>
            <person name="Januszkiewicz K."/>
            <person name="Wedrychowicz H."/>
        </authorList>
    </citation>
    <scope>NUCLEOTIDE SEQUENCE [LARGE SCALE GENOMIC DNA]</scope>
    <source>
        <strain evidence="4">CGMCC 4.3555</strain>
    </source>
</reference>
<dbReference type="PROSITE" id="PS51642">
    <property type="entry name" value="HEMOPEXIN_2"/>
    <property type="match status" value="1"/>
</dbReference>
<dbReference type="RefSeq" id="WP_073450178.1">
    <property type="nucleotide sequence ID" value="NZ_FRBK01000042.1"/>
</dbReference>
<proteinExistence type="predicted"/>
<dbReference type="InterPro" id="IPR006949">
    <property type="entry name" value="Barrel_Baseplate_J-like"/>
</dbReference>
<accession>A0A9X8N9K2</accession>
<feature type="domain" description="Baseplate protein J-like barrel" evidence="2">
    <location>
        <begin position="89"/>
        <end position="136"/>
    </location>
</feature>
<dbReference type="AlphaFoldDB" id="A0A9X8N9K2"/>
<evidence type="ECO:0000313" key="4">
    <source>
        <dbReference type="Proteomes" id="UP000184388"/>
    </source>
</evidence>
<organism evidence="3 4">
    <name type="scientific">Streptomyces yunnanensis</name>
    <dbReference type="NCBI Taxonomy" id="156453"/>
    <lineage>
        <taxon>Bacteria</taxon>
        <taxon>Bacillati</taxon>
        <taxon>Actinomycetota</taxon>
        <taxon>Actinomycetes</taxon>
        <taxon>Kitasatosporales</taxon>
        <taxon>Streptomycetaceae</taxon>
        <taxon>Streptomyces</taxon>
    </lineage>
</organism>
<dbReference type="Gene3D" id="2.110.10.10">
    <property type="entry name" value="Hemopexin-like domain"/>
    <property type="match status" value="2"/>
</dbReference>
<dbReference type="SMART" id="SM00120">
    <property type="entry name" value="HX"/>
    <property type="match status" value="3"/>
</dbReference>